<name>X0WBN6_9ZZZZ</name>
<dbReference type="AlphaFoldDB" id="X0WBN6"/>
<feature type="non-terminal residue" evidence="1">
    <location>
        <position position="49"/>
    </location>
</feature>
<sequence>MTKLKKVFGKPESLSDKPFTYCPGCGHSIIHRLTAEVIDELGVKGRIQA</sequence>
<protein>
    <recommendedName>
        <fullName evidence="2">2-oxoglutarate oxidoreductase</fullName>
    </recommendedName>
</protein>
<reference evidence="1" key="1">
    <citation type="journal article" date="2014" name="Front. Microbiol.">
        <title>High frequency of phylogenetically diverse reductive dehalogenase-homologous genes in deep subseafloor sedimentary metagenomes.</title>
        <authorList>
            <person name="Kawai M."/>
            <person name="Futagami T."/>
            <person name="Toyoda A."/>
            <person name="Takaki Y."/>
            <person name="Nishi S."/>
            <person name="Hori S."/>
            <person name="Arai W."/>
            <person name="Tsubouchi T."/>
            <person name="Morono Y."/>
            <person name="Uchiyama I."/>
            <person name="Ito T."/>
            <person name="Fujiyama A."/>
            <person name="Inagaki F."/>
            <person name="Takami H."/>
        </authorList>
    </citation>
    <scope>NUCLEOTIDE SEQUENCE</scope>
    <source>
        <strain evidence="1">Expedition CK06-06</strain>
    </source>
</reference>
<dbReference type="EMBL" id="BARS01039703">
    <property type="protein sequence ID" value="GAG21958.1"/>
    <property type="molecule type" value="Genomic_DNA"/>
</dbReference>
<organism evidence="1">
    <name type="scientific">marine sediment metagenome</name>
    <dbReference type="NCBI Taxonomy" id="412755"/>
    <lineage>
        <taxon>unclassified sequences</taxon>
        <taxon>metagenomes</taxon>
        <taxon>ecological metagenomes</taxon>
    </lineage>
</organism>
<comment type="caution">
    <text evidence="1">The sequence shown here is derived from an EMBL/GenBank/DDBJ whole genome shotgun (WGS) entry which is preliminary data.</text>
</comment>
<evidence type="ECO:0008006" key="2">
    <source>
        <dbReference type="Google" id="ProtNLM"/>
    </source>
</evidence>
<evidence type="ECO:0000313" key="1">
    <source>
        <dbReference type="EMBL" id="GAG21958.1"/>
    </source>
</evidence>
<gene>
    <name evidence="1" type="ORF">S01H1_60606</name>
</gene>
<accession>X0WBN6</accession>
<proteinExistence type="predicted"/>